<dbReference type="EMBL" id="VMSD01000002">
    <property type="protein sequence ID" value="KAF0848202.1"/>
    <property type="molecule type" value="Genomic_DNA"/>
</dbReference>
<dbReference type="Proteomes" id="UP000798951">
    <property type="component" value="Unassembled WGS sequence"/>
</dbReference>
<comment type="caution">
    <text evidence="1">The sequence shown here is derived from an EMBL/GenBank/DDBJ whole genome shotgun (WGS) entry which is preliminary data.</text>
</comment>
<dbReference type="InterPro" id="IPR022536">
    <property type="entry name" value="EspC"/>
</dbReference>
<name>A0ABQ6YQX2_9NOCA</name>
<keyword evidence="2" id="KW-1185">Reference proteome</keyword>
<dbReference type="Pfam" id="PF10824">
    <property type="entry name" value="T7SS_ESX_EspC"/>
    <property type="match status" value="1"/>
</dbReference>
<protein>
    <submittedName>
        <fullName evidence="1">Uncharacterized protein YukE</fullName>
    </submittedName>
</protein>
<dbReference type="RefSeq" id="WP_067982298.1">
    <property type="nucleotide sequence ID" value="NZ_VMSD01000002.1"/>
</dbReference>
<dbReference type="Gene3D" id="1.10.287.1060">
    <property type="entry name" value="ESAT-6-like"/>
    <property type="match status" value="1"/>
</dbReference>
<sequence>MSALNVDPDGLRNTQPAFTSVAATITTAAEQLAAVIAAEGECWGGDEIGSAFAENYTPGVEPGQKAVTGLATTMTQLGTNMVTIADTFQTQDTGHAGQIAQAEGAL</sequence>
<evidence type="ECO:0000313" key="2">
    <source>
        <dbReference type="Proteomes" id="UP000798951"/>
    </source>
</evidence>
<proteinExistence type="predicted"/>
<dbReference type="SUPFAM" id="SSF140453">
    <property type="entry name" value="EsxAB dimer-like"/>
    <property type="match status" value="1"/>
</dbReference>
<organism evidence="1 2">
    <name type="scientific">Nocardia caishijiensis</name>
    <dbReference type="NCBI Taxonomy" id="184756"/>
    <lineage>
        <taxon>Bacteria</taxon>
        <taxon>Bacillati</taxon>
        <taxon>Actinomycetota</taxon>
        <taxon>Actinomycetes</taxon>
        <taxon>Mycobacteriales</taxon>
        <taxon>Nocardiaceae</taxon>
        <taxon>Nocardia</taxon>
    </lineage>
</organism>
<dbReference type="InterPro" id="IPR036689">
    <property type="entry name" value="ESAT-6-like_sf"/>
</dbReference>
<accession>A0ABQ6YQX2</accession>
<evidence type="ECO:0000313" key="1">
    <source>
        <dbReference type="EMBL" id="KAF0848202.1"/>
    </source>
</evidence>
<gene>
    <name evidence="1" type="ORF">FNL39_102350</name>
</gene>
<reference evidence="1 2" key="1">
    <citation type="submission" date="2019-07" db="EMBL/GenBank/DDBJ databases">
        <title>Genomic Encyclopedia of Type Strains, Phase IV (KMG-IV): sequencing the most valuable type-strain genomes for metagenomic binning, comparative biology and taxonomic classification.</title>
        <authorList>
            <person name="Goeker M."/>
        </authorList>
    </citation>
    <scope>NUCLEOTIDE SEQUENCE [LARGE SCALE GENOMIC DNA]</scope>
    <source>
        <strain evidence="1 2">DSM 44831</strain>
    </source>
</reference>